<comment type="caution">
    <text evidence="1">The sequence shown here is derived from an EMBL/GenBank/DDBJ whole genome shotgun (WGS) entry which is preliminary data.</text>
</comment>
<evidence type="ECO:0008006" key="3">
    <source>
        <dbReference type="Google" id="ProtNLM"/>
    </source>
</evidence>
<gene>
    <name evidence="1" type="ORF">RDB_LOCUS97879</name>
</gene>
<evidence type="ECO:0000313" key="2">
    <source>
        <dbReference type="Proteomes" id="UP000663888"/>
    </source>
</evidence>
<evidence type="ECO:0000313" key="1">
    <source>
        <dbReference type="EMBL" id="CAE6465453.1"/>
    </source>
</evidence>
<accession>A0A8H3BW52</accession>
<sequence>MPARLTDVPPELISDIISYVSDPVDLAALACANSYVRFEATRALYTTVKLASLRQTVHFCRTITFHARKVAESMREHPGVHVQSLTFRPRALHTEYPPLPLYPRPKTVDHTPRPTAAFFRLLSKAIATLPHLTTLDLAWGFLYRHTHPTWTLDHLGTHRFLRSVHVDGVEDADALERFLARHRPSDGDGGCVGINSFENRSWLDLLDPLSPRGARVLKQFAPGLLPVVKTFSGPASMLKSMGVCANKLDKVRVWSWGYGSADEELSGIHEALAGNRQSILSHGSKPSGCGIVDFTYVSKTLVEDVISLVGNYLPDVAHLTVEGYELGKTPLPEKLPCLPNLESITIVARATRPTEKPSAYNTVSYTRDSLAEARSTTSEITILSLREGSIAQPADTPERQEGYARAWLECRESNTPRLERVTWSPGPRDFHSMGP</sequence>
<dbReference type="Proteomes" id="UP000663888">
    <property type="component" value="Unassembled WGS sequence"/>
</dbReference>
<protein>
    <recommendedName>
        <fullName evidence="3">F-box domain-containing protein</fullName>
    </recommendedName>
</protein>
<dbReference type="AlphaFoldDB" id="A0A8H3BW52"/>
<dbReference type="EMBL" id="CAJMWX010001074">
    <property type="protein sequence ID" value="CAE6465453.1"/>
    <property type="molecule type" value="Genomic_DNA"/>
</dbReference>
<proteinExistence type="predicted"/>
<reference evidence="1" key="1">
    <citation type="submission" date="2021-01" db="EMBL/GenBank/DDBJ databases">
        <authorList>
            <person name="Kaushik A."/>
        </authorList>
    </citation>
    <scope>NUCLEOTIDE SEQUENCE</scope>
    <source>
        <strain evidence="1">AG4-R118</strain>
    </source>
</reference>
<name>A0A8H3BW52_9AGAM</name>
<organism evidence="1 2">
    <name type="scientific">Rhizoctonia solani</name>
    <dbReference type="NCBI Taxonomy" id="456999"/>
    <lineage>
        <taxon>Eukaryota</taxon>
        <taxon>Fungi</taxon>
        <taxon>Dikarya</taxon>
        <taxon>Basidiomycota</taxon>
        <taxon>Agaricomycotina</taxon>
        <taxon>Agaricomycetes</taxon>
        <taxon>Cantharellales</taxon>
        <taxon>Ceratobasidiaceae</taxon>
        <taxon>Rhizoctonia</taxon>
    </lineage>
</organism>